<proteinExistence type="predicted"/>
<dbReference type="Pfam" id="PF22593">
    <property type="entry name" value="SPMIP11"/>
    <property type="match status" value="1"/>
</dbReference>
<sequence length="141" mass="16706">MEWFGLTMCGYQNYLKSTMRPDYKEPEKILSVNEQLKLGTKKPLSDLLKELDVYIGHYDGYAYDSLDRIKRQKQKGIRKPVDPNKMFRYAATEAQNYGFWIDDPALNLNDWHKKSLYKPKPVTEVGRFLDTVQKIDKFFKL</sequence>
<keyword evidence="2" id="KW-1185">Reference proteome</keyword>
<reference evidence="2" key="1">
    <citation type="submission" date="2023-01" db="EMBL/GenBank/DDBJ databases">
        <title>Key to firefly adult light organ development and bioluminescence: homeobox transcription factors regulate luciferase expression and transportation to peroxisome.</title>
        <authorList>
            <person name="Fu X."/>
        </authorList>
    </citation>
    <scope>NUCLEOTIDE SEQUENCE [LARGE SCALE GENOMIC DNA]</scope>
</reference>
<organism evidence="1 2">
    <name type="scientific">Aquatica leii</name>
    <dbReference type="NCBI Taxonomy" id="1421715"/>
    <lineage>
        <taxon>Eukaryota</taxon>
        <taxon>Metazoa</taxon>
        <taxon>Ecdysozoa</taxon>
        <taxon>Arthropoda</taxon>
        <taxon>Hexapoda</taxon>
        <taxon>Insecta</taxon>
        <taxon>Pterygota</taxon>
        <taxon>Neoptera</taxon>
        <taxon>Endopterygota</taxon>
        <taxon>Coleoptera</taxon>
        <taxon>Polyphaga</taxon>
        <taxon>Elateriformia</taxon>
        <taxon>Elateroidea</taxon>
        <taxon>Lampyridae</taxon>
        <taxon>Luciolinae</taxon>
        <taxon>Aquatica</taxon>
    </lineage>
</organism>
<evidence type="ECO:0000313" key="2">
    <source>
        <dbReference type="Proteomes" id="UP001353858"/>
    </source>
</evidence>
<comment type="caution">
    <text evidence="1">The sequence shown here is derived from an EMBL/GenBank/DDBJ whole genome shotgun (WGS) entry which is preliminary data.</text>
</comment>
<gene>
    <name evidence="1" type="ORF">RN001_000443</name>
</gene>
<accession>A0AAN7PEW4</accession>
<name>A0AAN7PEW4_9COLE</name>
<dbReference type="AlphaFoldDB" id="A0AAN7PEW4"/>
<evidence type="ECO:0000313" key="1">
    <source>
        <dbReference type="EMBL" id="KAK4884172.1"/>
    </source>
</evidence>
<protein>
    <submittedName>
        <fullName evidence="1">Uncharacterized protein</fullName>
    </submittedName>
</protein>
<dbReference type="EMBL" id="JARPUR010000001">
    <property type="protein sequence ID" value="KAK4884172.1"/>
    <property type="molecule type" value="Genomic_DNA"/>
</dbReference>
<dbReference type="Proteomes" id="UP001353858">
    <property type="component" value="Unassembled WGS sequence"/>
</dbReference>